<reference evidence="3" key="1">
    <citation type="submission" date="2018-05" db="EMBL/GenBank/DDBJ databases">
        <authorList>
            <person name="Lanie J.A."/>
            <person name="Ng W.-L."/>
            <person name="Kazmierczak K.M."/>
            <person name="Andrzejewski T.M."/>
            <person name="Davidsen T.M."/>
            <person name="Wayne K.J."/>
            <person name="Tettelin H."/>
            <person name="Glass J.I."/>
            <person name="Rusch D."/>
            <person name="Podicherti R."/>
            <person name="Tsui H.-C.T."/>
            <person name="Winkler M.E."/>
        </authorList>
    </citation>
    <scope>NUCLEOTIDE SEQUENCE</scope>
</reference>
<proteinExistence type="predicted"/>
<sequence length="133" mass="15433">MIRFSTISQWRKYKNNSGMAGKTIGFVPTMGALHSGHLSLIKKSKKENDVTMVSIFVNKPQFDDKNDYVDYPQDIEKDVQLLETLFTDFLLIPEYKELYPDDYRFKVTEDSFSKLMEGKHRPGHFDGVLTVVM</sequence>
<organism evidence="3">
    <name type="scientific">marine metagenome</name>
    <dbReference type="NCBI Taxonomy" id="408172"/>
    <lineage>
        <taxon>unclassified sequences</taxon>
        <taxon>metagenomes</taxon>
        <taxon>ecological metagenomes</taxon>
    </lineage>
</organism>
<keyword evidence="1" id="KW-0547">Nucleotide-binding</keyword>
<dbReference type="EMBL" id="UINC01048296">
    <property type="protein sequence ID" value="SVB58664.1"/>
    <property type="molecule type" value="Genomic_DNA"/>
</dbReference>
<dbReference type="Gene3D" id="3.40.50.620">
    <property type="entry name" value="HUPs"/>
    <property type="match status" value="1"/>
</dbReference>
<protein>
    <recommendedName>
        <fullName evidence="4">Pantoate--beta-alanine ligase</fullName>
    </recommendedName>
</protein>
<dbReference type="GO" id="GO:0015940">
    <property type="term" value="P:pantothenate biosynthetic process"/>
    <property type="evidence" value="ECO:0007669"/>
    <property type="project" value="InterPro"/>
</dbReference>
<dbReference type="SUPFAM" id="SSF52374">
    <property type="entry name" value="Nucleotidylyl transferase"/>
    <property type="match status" value="1"/>
</dbReference>
<dbReference type="NCBIfam" id="TIGR00125">
    <property type="entry name" value="cyt_tran_rel"/>
    <property type="match status" value="1"/>
</dbReference>
<evidence type="ECO:0008006" key="4">
    <source>
        <dbReference type="Google" id="ProtNLM"/>
    </source>
</evidence>
<dbReference type="InterPro" id="IPR014729">
    <property type="entry name" value="Rossmann-like_a/b/a_fold"/>
</dbReference>
<gene>
    <name evidence="3" type="ORF">METZ01_LOCUS211518</name>
</gene>
<dbReference type="InterPro" id="IPR004821">
    <property type="entry name" value="Cyt_trans-like"/>
</dbReference>
<dbReference type="PANTHER" id="PTHR21299:SF1">
    <property type="entry name" value="PANTOATE--BETA-ALANINE LIGASE"/>
    <property type="match status" value="1"/>
</dbReference>
<dbReference type="PANTHER" id="PTHR21299">
    <property type="entry name" value="CYTIDYLATE KINASE/PANTOATE-BETA-ALANINE LIGASE"/>
    <property type="match status" value="1"/>
</dbReference>
<dbReference type="InterPro" id="IPR003721">
    <property type="entry name" value="Pantoate_ligase"/>
</dbReference>
<feature type="non-terminal residue" evidence="3">
    <location>
        <position position="133"/>
    </location>
</feature>
<name>A0A382F8J4_9ZZZZ</name>
<evidence type="ECO:0000313" key="3">
    <source>
        <dbReference type="EMBL" id="SVB58664.1"/>
    </source>
</evidence>
<dbReference type="GO" id="GO:0004592">
    <property type="term" value="F:pantoate-beta-alanine ligase activity"/>
    <property type="evidence" value="ECO:0007669"/>
    <property type="project" value="InterPro"/>
</dbReference>
<evidence type="ECO:0000256" key="1">
    <source>
        <dbReference type="ARBA" id="ARBA00022741"/>
    </source>
</evidence>
<dbReference type="Pfam" id="PF02569">
    <property type="entry name" value="Pantoate_ligase"/>
    <property type="match status" value="1"/>
</dbReference>
<dbReference type="GO" id="GO:0005829">
    <property type="term" value="C:cytosol"/>
    <property type="evidence" value="ECO:0007669"/>
    <property type="project" value="TreeGrafter"/>
</dbReference>
<evidence type="ECO:0000256" key="2">
    <source>
        <dbReference type="ARBA" id="ARBA00022840"/>
    </source>
</evidence>
<dbReference type="AlphaFoldDB" id="A0A382F8J4"/>
<accession>A0A382F8J4</accession>
<dbReference type="GO" id="GO:0005524">
    <property type="term" value="F:ATP binding"/>
    <property type="evidence" value="ECO:0007669"/>
    <property type="project" value="UniProtKB-KW"/>
</dbReference>
<keyword evidence="2" id="KW-0067">ATP-binding</keyword>